<dbReference type="STRING" id="362418.IW19_17135"/>
<dbReference type="OrthoDB" id="622032at2"/>
<evidence type="ECO:0000256" key="4">
    <source>
        <dbReference type="ARBA" id="ARBA00023136"/>
    </source>
</evidence>
<feature type="transmembrane region" description="Helical" evidence="5">
    <location>
        <begin position="314"/>
        <end position="332"/>
    </location>
</feature>
<dbReference type="PANTHER" id="PTHR42718">
    <property type="entry name" value="MAJOR FACILITATOR SUPERFAMILY MULTIDRUG TRANSPORTER MFSC"/>
    <property type="match status" value="1"/>
</dbReference>
<evidence type="ECO:0000256" key="3">
    <source>
        <dbReference type="ARBA" id="ARBA00022989"/>
    </source>
</evidence>
<feature type="transmembrane region" description="Helical" evidence="5">
    <location>
        <begin position="203"/>
        <end position="225"/>
    </location>
</feature>
<feature type="transmembrane region" description="Helical" evidence="5">
    <location>
        <begin position="492"/>
        <end position="513"/>
    </location>
</feature>
<organism evidence="6 7">
    <name type="scientific">Flavobacterium reichenbachii</name>
    <dbReference type="NCBI Taxonomy" id="362418"/>
    <lineage>
        <taxon>Bacteria</taxon>
        <taxon>Pseudomonadati</taxon>
        <taxon>Bacteroidota</taxon>
        <taxon>Flavobacteriia</taxon>
        <taxon>Flavobacteriales</taxon>
        <taxon>Flavobacteriaceae</taxon>
        <taxon>Flavobacterium</taxon>
    </lineage>
</organism>
<dbReference type="GO" id="GO:0016020">
    <property type="term" value="C:membrane"/>
    <property type="evidence" value="ECO:0007669"/>
    <property type="project" value="UniProtKB-SubCell"/>
</dbReference>
<proteinExistence type="predicted"/>
<evidence type="ECO:0000256" key="2">
    <source>
        <dbReference type="ARBA" id="ARBA00022692"/>
    </source>
</evidence>
<evidence type="ECO:0000256" key="1">
    <source>
        <dbReference type="ARBA" id="ARBA00004141"/>
    </source>
</evidence>
<feature type="transmembrane region" description="Helical" evidence="5">
    <location>
        <begin position="81"/>
        <end position="100"/>
    </location>
</feature>
<keyword evidence="2 5" id="KW-0812">Transmembrane</keyword>
<keyword evidence="3 5" id="KW-1133">Transmembrane helix</keyword>
<dbReference type="PANTHER" id="PTHR42718:SF35">
    <property type="entry name" value="BLL0718 PROTEIN"/>
    <property type="match status" value="1"/>
</dbReference>
<dbReference type="EMBL" id="JPRL01000001">
    <property type="protein sequence ID" value="KFF07128.1"/>
    <property type="molecule type" value="Genomic_DNA"/>
</dbReference>
<feature type="transmembrane region" description="Helical" evidence="5">
    <location>
        <begin position="411"/>
        <end position="428"/>
    </location>
</feature>
<dbReference type="InterPro" id="IPR011701">
    <property type="entry name" value="MFS"/>
</dbReference>
<feature type="transmembrane region" description="Helical" evidence="5">
    <location>
        <begin position="278"/>
        <end position="302"/>
    </location>
</feature>
<feature type="transmembrane region" description="Helical" evidence="5">
    <location>
        <begin position="136"/>
        <end position="159"/>
    </location>
</feature>
<dbReference type="Pfam" id="PF07690">
    <property type="entry name" value="MFS_1"/>
    <property type="match status" value="1"/>
</dbReference>
<dbReference type="AlphaFoldDB" id="A0A085ZRR4"/>
<gene>
    <name evidence="6" type="ORF">IW19_17135</name>
</gene>
<protein>
    <submittedName>
        <fullName evidence="6">MFS transporter</fullName>
    </submittedName>
</protein>
<comment type="subcellular location">
    <subcellularLocation>
        <location evidence="1">Membrane</location>
        <topology evidence="1">Multi-pass membrane protein</topology>
    </subcellularLocation>
</comment>
<feature type="transmembrane region" description="Helical" evidence="5">
    <location>
        <begin position="237"/>
        <end position="258"/>
    </location>
</feature>
<name>A0A085ZRR4_9FLAO</name>
<dbReference type="Proteomes" id="UP000028715">
    <property type="component" value="Unassembled WGS sequence"/>
</dbReference>
<feature type="transmembrane region" description="Helical" evidence="5">
    <location>
        <begin position="52"/>
        <end position="69"/>
    </location>
</feature>
<dbReference type="eggNOG" id="COG2814">
    <property type="taxonomic scope" value="Bacteria"/>
</dbReference>
<feature type="transmembrane region" description="Helical" evidence="5">
    <location>
        <begin position="339"/>
        <end position="360"/>
    </location>
</feature>
<dbReference type="SUPFAM" id="SSF103473">
    <property type="entry name" value="MFS general substrate transporter"/>
    <property type="match status" value="1"/>
</dbReference>
<keyword evidence="7" id="KW-1185">Reference proteome</keyword>
<sequence>MEDKSIFKSWVPKWAIIIILFVCLLHSMILLGVYTSNVTYAASFLDIEPEDLQFAMCVTYGTLLATILIESRFSSFFPAKNYLMAVYSLIGITIISSAYITNFYLFLLLRVAEGILMALPVITIRQLLIEQFHSKNAIIIGFSFYYGSLLLSTPFIMNIAVWFLDHYDWKYMLYVSGGLQVLNVFLILVTFRGHRITKKIPLYQIDWISYILVLTAILCGAYFFVYAEKKYWFESSHMVVMLMIALITGGLFVFKELLVKRPTFNFEVFKYANLRIGFLLFFLFYISRATLSLCHSAMFSIWNWDPSRLAGVQYINGLGNVIGLILAAFFLMKSVSTKIIFIIGFSLIALFHFWFTFLFVPDVALSDIIIPYILQGIGVGFLFVPLILFTTSSVPAKMAVSSGIVGVSGRFWGSTIGFCVMQNATVFLNKKHFLKLSQFVTGENPEAQQTIASTAQSFIAKGYSADNANTLALKKVFGTVAKQATLLADMEIYTIVGYGLVVLIILIACNQHLRQTMTLVKSKIWIG</sequence>
<evidence type="ECO:0000313" key="7">
    <source>
        <dbReference type="Proteomes" id="UP000028715"/>
    </source>
</evidence>
<dbReference type="Gene3D" id="1.20.1250.20">
    <property type="entry name" value="MFS general substrate transporter like domains"/>
    <property type="match status" value="2"/>
</dbReference>
<evidence type="ECO:0000313" key="6">
    <source>
        <dbReference type="EMBL" id="KFF07128.1"/>
    </source>
</evidence>
<keyword evidence="4 5" id="KW-0472">Membrane</keyword>
<comment type="caution">
    <text evidence="6">The sequence shown here is derived from an EMBL/GenBank/DDBJ whole genome shotgun (WGS) entry which is preliminary data.</text>
</comment>
<dbReference type="InterPro" id="IPR036259">
    <property type="entry name" value="MFS_trans_sf"/>
</dbReference>
<feature type="transmembrane region" description="Helical" evidence="5">
    <location>
        <begin position="372"/>
        <end position="390"/>
    </location>
</feature>
<dbReference type="RefSeq" id="WP_035686409.1">
    <property type="nucleotide sequence ID" value="NZ_JPRL01000001.1"/>
</dbReference>
<feature type="transmembrane region" description="Helical" evidence="5">
    <location>
        <begin position="12"/>
        <end position="32"/>
    </location>
</feature>
<reference evidence="6 7" key="1">
    <citation type="submission" date="2014-07" db="EMBL/GenBank/DDBJ databases">
        <title>Genome of Flavobacterium reichenbachii LMG 25512.</title>
        <authorList>
            <person name="Stropko S.J."/>
            <person name="Pipes S.E."/>
            <person name="Newman J.D."/>
        </authorList>
    </citation>
    <scope>NUCLEOTIDE SEQUENCE [LARGE SCALE GENOMIC DNA]</scope>
    <source>
        <strain evidence="6 7">LMG 25512</strain>
    </source>
</reference>
<feature type="transmembrane region" description="Helical" evidence="5">
    <location>
        <begin position="171"/>
        <end position="191"/>
    </location>
</feature>
<dbReference type="GO" id="GO:0022857">
    <property type="term" value="F:transmembrane transporter activity"/>
    <property type="evidence" value="ECO:0007669"/>
    <property type="project" value="InterPro"/>
</dbReference>
<accession>A0A085ZRR4</accession>
<evidence type="ECO:0000256" key="5">
    <source>
        <dbReference type="SAM" id="Phobius"/>
    </source>
</evidence>